<protein>
    <recommendedName>
        <fullName evidence="6">Inositolphosphotransferase Aur1/Ipt1 domain-containing protein</fullName>
    </recommendedName>
</protein>
<dbReference type="InterPro" id="IPR052185">
    <property type="entry name" value="IPC_Synthase-Related"/>
</dbReference>
<feature type="transmembrane region" description="Helical" evidence="5">
    <location>
        <begin position="248"/>
        <end position="270"/>
    </location>
</feature>
<organism evidence="7 8">
    <name type="scientific">Nocardioides zhouii</name>
    <dbReference type="NCBI Taxonomy" id="1168729"/>
    <lineage>
        <taxon>Bacteria</taxon>
        <taxon>Bacillati</taxon>
        <taxon>Actinomycetota</taxon>
        <taxon>Actinomycetes</taxon>
        <taxon>Propionibacteriales</taxon>
        <taxon>Nocardioidaceae</taxon>
        <taxon>Nocardioides</taxon>
    </lineage>
</organism>
<dbReference type="Proteomes" id="UP000291101">
    <property type="component" value="Unassembled WGS sequence"/>
</dbReference>
<proteinExistence type="predicted"/>
<sequence>MGRGEFRAAAFVAAAMAMMAALVAWTHHLPLRDPDGASLPTWFRLPVIVASAIALDVVTRWILLARRSGAAGRVPLRTVLVERWNRDQILFTASGLVTWYVAYVAFRNLKSYVPFVTDRLADPELARLDRMLWLGHNPAQVLHDVLGTTWANWTMASVYLVWIGLVPASLAIALVWTRRSSAGAWYVTAISLDWLLGAALYYAVPSLGPTYSSPEWFTDLPRTPNSAVRDVLLADRIEVLGGPWDTHAVQTIAAFASLHVAVMVTICLVAEAMRLPVVIRVAAWTFLALTMVATIYLGWHFSVDVLAGIAVGAAAFALGGKATGNALRRRDEPWTFRAALDTADRPERDAIGTGRG</sequence>
<dbReference type="OrthoDB" id="5171662at2"/>
<dbReference type="Pfam" id="PF14378">
    <property type="entry name" value="PAP2_3"/>
    <property type="match status" value="1"/>
</dbReference>
<dbReference type="RefSeq" id="WP_129425376.1">
    <property type="nucleotide sequence ID" value="NZ_SDWV01000004.1"/>
</dbReference>
<evidence type="ECO:0000256" key="1">
    <source>
        <dbReference type="ARBA" id="ARBA00004141"/>
    </source>
</evidence>
<evidence type="ECO:0000259" key="6">
    <source>
        <dbReference type="Pfam" id="PF14378"/>
    </source>
</evidence>
<feature type="transmembrane region" description="Helical" evidence="5">
    <location>
        <begin position="42"/>
        <end position="63"/>
    </location>
</feature>
<evidence type="ECO:0000256" key="3">
    <source>
        <dbReference type="ARBA" id="ARBA00022989"/>
    </source>
</evidence>
<dbReference type="GO" id="GO:0016020">
    <property type="term" value="C:membrane"/>
    <property type="evidence" value="ECO:0007669"/>
    <property type="project" value="UniProtKB-SubCell"/>
</dbReference>
<feature type="transmembrane region" description="Helical" evidence="5">
    <location>
        <begin position="305"/>
        <end position="327"/>
    </location>
</feature>
<accession>A0A4Q2T3F1</accession>
<comment type="caution">
    <text evidence="7">The sequence shown here is derived from an EMBL/GenBank/DDBJ whole genome shotgun (WGS) entry which is preliminary data.</text>
</comment>
<feature type="transmembrane region" description="Helical" evidence="5">
    <location>
        <begin position="277"/>
        <end position="299"/>
    </location>
</feature>
<feature type="transmembrane region" description="Helical" evidence="5">
    <location>
        <begin position="183"/>
        <end position="204"/>
    </location>
</feature>
<keyword evidence="3 5" id="KW-1133">Transmembrane helix</keyword>
<keyword evidence="2 5" id="KW-0812">Transmembrane</keyword>
<dbReference type="EMBL" id="SDWV01000004">
    <property type="protein sequence ID" value="RYC13265.1"/>
    <property type="molecule type" value="Genomic_DNA"/>
</dbReference>
<dbReference type="AlphaFoldDB" id="A0A4Q2T3F1"/>
<evidence type="ECO:0000313" key="7">
    <source>
        <dbReference type="EMBL" id="RYC13265.1"/>
    </source>
</evidence>
<dbReference type="PANTHER" id="PTHR31310:SF7">
    <property type="entry name" value="PA-PHOSPHATASE RELATED-FAMILY PROTEIN DDB_G0268928"/>
    <property type="match status" value="1"/>
</dbReference>
<feature type="transmembrane region" description="Helical" evidence="5">
    <location>
        <begin position="89"/>
        <end position="106"/>
    </location>
</feature>
<keyword evidence="8" id="KW-1185">Reference proteome</keyword>
<keyword evidence="4 5" id="KW-0472">Membrane</keyword>
<feature type="transmembrane region" description="Helical" evidence="5">
    <location>
        <begin position="156"/>
        <end position="176"/>
    </location>
</feature>
<evidence type="ECO:0000313" key="8">
    <source>
        <dbReference type="Proteomes" id="UP000291101"/>
    </source>
</evidence>
<feature type="domain" description="Inositolphosphotransferase Aur1/Ipt1" evidence="6">
    <location>
        <begin position="124"/>
        <end position="318"/>
    </location>
</feature>
<dbReference type="InterPro" id="IPR026841">
    <property type="entry name" value="Aur1/Ipt1"/>
</dbReference>
<gene>
    <name evidence="7" type="ORF">EUA94_05150</name>
</gene>
<evidence type="ECO:0000256" key="4">
    <source>
        <dbReference type="ARBA" id="ARBA00023136"/>
    </source>
</evidence>
<dbReference type="PANTHER" id="PTHR31310">
    <property type="match status" value="1"/>
</dbReference>
<reference evidence="7 8" key="1">
    <citation type="submission" date="2019-01" db="EMBL/GenBank/DDBJ databases">
        <title>Novel species of Nocardioides.</title>
        <authorList>
            <person name="Liu Q."/>
            <person name="X Y.-H."/>
        </authorList>
    </citation>
    <scope>NUCLEOTIDE SEQUENCE [LARGE SCALE GENOMIC DNA]</scope>
    <source>
        <strain evidence="7 8">HLT2-9</strain>
    </source>
</reference>
<comment type="subcellular location">
    <subcellularLocation>
        <location evidence="1">Membrane</location>
        <topology evidence="1">Multi-pass membrane protein</topology>
    </subcellularLocation>
</comment>
<name>A0A4Q2T3F1_9ACTN</name>
<evidence type="ECO:0000256" key="2">
    <source>
        <dbReference type="ARBA" id="ARBA00022692"/>
    </source>
</evidence>
<evidence type="ECO:0000256" key="5">
    <source>
        <dbReference type="SAM" id="Phobius"/>
    </source>
</evidence>